<gene>
    <name evidence="2" type="ORF">BDU57DRAFT_149019</name>
</gene>
<evidence type="ECO:0000313" key="3">
    <source>
        <dbReference type="Proteomes" id="UP000800096"/>
    </source>
</evidence>
<feature type="compositionally biased region" description="Polar residues" evidence="1">
    <location>
        <begin position="113"/>
        <end position="123"/>
    </location>
</feature>
<evidence type="ECO:0000256" key="1">
    <source>
        <dbReference type="SAM" id="MobiDB-lite"/>
    </source>
</evidence>
<evidence type="ECO:0000313" key="2">
    <source>
        <dbReference type="EMBL" id="KAF1919670.1"/>
    </source>
</evidence>
<proteinExistence type="predicted"/>
<accession>A0A6A5QXU9</accession>
<name>A0A6A5QXU9_AMPQU</name>
<protein>
    <submittedName>
        <fullName evidence="2">Uncharacterized protein</fullName>
    </submittedName>
</protein>
<organism evidence="2 3">
    <name type="scientific">Ampelomyces quisqualis</name>
    <name type="common">Powdery mildew agent</name>
    <dbReference type="NCBI Taxonomy" id="50730"/>
    <lineage>
        <taxon>Eukaryota</taxon>
        <taxon>Fungi</taxon>
        <taxon>Dikarya</taxon>
        <taxon>Ascomycota</taxon>
        <taxon>Pezizomycotina</taxon>
        <taxon>Dothideomycetes</taxon>
        <taxon>Pleosporomycetidae</taxon>
        <taxon>Pleosporales</taxon>
        <taxon>Pleosporineae</taxon>
        <taxon>Phaeosphaeriaceae</taxon>
        <taxon>Ampelomyces</taxon>
    </lineage>
</organism>
<keyword evidence="3" id="KW-1185">Reference proteome</keyword>
<reference evidence="2" key="1">
    <citation type="journal article" date="2020" name="Stud. Mycol.">
        <title>101 Dothideomycetes genomes: a test case for predicting lifestyles and emergence of pathogens.</title>
        <authorList>
            <person name="Haridas S."/>
            <person name="Albert R."/>
            <person name="Binder M."/>
            <person name="Bloem J."/>
            <person name="Labutti K."/>
            <person name="Salamov A."/>
            <person name="Andreopoulos B."/>
            <person name="Baker S."/>
            <person name="Barry K."/>
            <person name="Bills G."/>
            <person name="Bluhm B."/>
            <person name="Cannon C."/>
            <person name="Castanera R."/>
            <person name="Culley D."/>
            <person name="Daum C."/>
            <person name="Ezra D."/>
            <person name="Gonzalez J."/>
            <person name="Henrissat B."/>
            <person name="Kuo A."/>
            <person name="Liang C."/>
            <person name="Lipzen A."/>
            <person name="Lutzoni F."/>
            <person name="Magnuson J."/>
            <person name="Mondo S."/>
            <person name="Nolan M."/>
            <person name="Ohm R."/>
            <person name="Pangilinan J."/>
            <person name="Park H.-J."/>
            <person name="Ramirez L."/>
            <person name="Alfaro M."/>
            <person name="Sun H."/>
            <person name="Tritt A."/>
            <person name="Yoshinaga Y."/>
            <person name="Zwiers L.-H."/>
            <person name="Turgeon B."/>
            <person name="Goodwin S."/>
            <person name="Spatafora J."/>
            <person name="Crous P."/>
            <person name="Grigoriev I."/>
        </authorList>
    </citation>
    <scope>NUCLEOTIDE SEQUENCE</scope>
    <source>
        <strain evidence="2">HMLAC05119</strain>
    </source>
</reference>
<feature type="compositionally biased region" description="Low complexity" evidence="1">
    <location>
        <begin position="73"/>
        <end position="85"/>
    </location>
</feature>
<sequence>MRVVFHLETAIGFPRRAGGFVSRAAHTGTGIQRCIRDHNHCAVPGNPCLPARTARISHSDYPARTTPQSRNVTSQQQHTTTTTYTRIPHKFSPTTHPHLTTPHSPPHTSTFHAYTTPSISSLQDPHVPRSHPPPVFTLHTSNTHSPTLSHPTILPLQNISSPITLSSLRPSSLSYLDSFHILKGIRGPSCPAVYARAMSNGC</sequence>
<dbReference type="AlphaFoldDB" id="A0A6A5QXU9"/>
<dbReference type="EMBL" id="ML979133">
    <property type="protein sequence ID" value="KAF1919670.1"/>
    <property type="molecule type" value="Genomic_DNA"/>
</dbReference>
<dbReference type="Proteomes" id="UP000800096">
    <property type="component" value="Unassembled WGS sequence"/>
</dbReference>
<feature type="compositionally biased region" description="Low complexity" evidence="1">
    <location>
        <begin position="92"/>
        <end position="112"/>
    </location>
</feature>
<feature type="region of interest" description="Disordered" evidence="1">
    <location>
        <begin position="61"/>
        <end position="135"/>
    </location>
</feature>